<feature type="signal peptide" evidence="1">
    <location>
        <begin position="1"/>
        <end position="20"/>
    </location>
</feature>
<dbReference type="WormBase" id="CBG06410">
    <property type="protein sequence ID" value="CBP45792"/>
    <property type="gene ID" value="WBGene00028691"/>
</dbReference>
<evidence type="ECO:0000313" key="3">
    <source>
        <dbReference type="Proteomes" id="UP000008549"/>
    </source>
</evidence>
<dbReference type="KEGG" id="cbr:CBG_06410"/>
<accession>A8X261</accession>
<dbReference type="RefSeq" id="XP_045093207.1">
    <property type="nucleotide sequence ID" value="XM_045237150.1"/>
</dbReference>
<dbReference type="GO" id="GO:0016936">
    <property type="term" value="F:galactoside binding"/>
    <property type="evidence" value="ECO:0000318"/>
    <property type="project" value="GO_Central"/>
</dbReference>
<evidence type="ECO:0000313" key="2">
    <source>
        <dbReference type="EMBL" id="CAP26721.2"/>
    </source>
</evidence>
<reference evidence="2 3" key="1">
    <citation type="journal article" date="2003" name="PLoS Biol.">
        <title>The genome sequence of Caenorhabditis briggsae: a platform for comparative genomics.</title>
        <authorList>
            <person name="Stein L.D."/>
            <person name="Bao Z."/>
            <person name="Blasiar D."/>
            <person name="Blumenthal T."/>
            <person name="Brent M.R."/>
            <person name="Chen N."/>
            <person name="Chinwalla A."/>
            <person name="Clarke L."/>
            <person name="Clee C."/>
            <person name="Coghlan A."/>
            <person name="Coulson A."/>
            <person name="D'Eustachio P."/>
            <person name="Fitch D.H."/>
            <person name="Fulton L.A."/>
            <person name="Fulton R.E."/>
            <person name="Griffiths-Jones S."/>
            <person name="Harris T.W."/>
            <person name="Hillier L.W."/>
            <person name="Kamath R."/>
            <person name="Kuwabara P.E."/>
            <person name="Mardis E.R."/>
            <person name="Marra M.A."/>
            <person name="Miner T.L."/>
            <person name="Minx P."/>
            <person name="Mullikin J.C."/>
            <person name="Plumb R.W."/>
            <person name="Rogers J."/>
            <person name="Schein J.E."/>
            <person name="Sohrmann M."/>
            <person name="Spieth J."/>
            <person name="Stajich J.E."/>
            <person name="Wei C."/>
            <person name="Willey D."/>
            <person name="Wilson R.K."/>
            <person name="Durbin R."/>
            <person name="Waterston R.H."/>
        </authorList>
    </citation>
    <scope>NUCLEOTIDE SEQUENCE [LARGE SCALE GENOMIC DNA]</scope>
    <source>
        <strain evidence="2 3">AF16</strain>
    </source>
</reference>
<dbReference type="CTD" id="8589356"/>
<sequence>MLKLITFLFFLGVFLNSIQAQVLDCNRLDGNYVDKRIEFTRPMEIGDVITFNGTIFSQPSSVRSNLITAREIPFISDKTCQILEHLSIIILVHGATRFGAQDFFIWVSLSRFLSNLTFLCSEFLLTTLKFINFS</sequence>
<name>A8X261_CAEBR</name>
<reference evidence="2 3" key="2">
    <citation type="journal article" date="2011" name="PLoS Genet.">
        <title>Caenorhabditis briggsae recombinant inbred line genotypes reveal inter-strain incompatibility and the evolution of recombination.</title>
        <authorList>
            <person name="Ross J.A."/>
            <person name="Koboldt D.C."/>
            <person name="Staisch J.E."/>
            <person name="Chamberlin H.M."/>
            <person name="Gupta B.P."/>
            <person name="Miller R.D."/>
            <person name="Baird S.E."/>
            <person name="Haag E.S."/>
        </authorList>
    </citation>
    <scope>NUCLEOTIDE SEQUENCE [LARGE SCALE GENOMIC DNA]</scope>
    <source>
        <strain evidence="2 3">AF16</strain>
    </source>
</reference>
<dbReference type="GeneID" id="8589356"/>
<protein>
    <submittedName>
        <fullName evidence="2">Protein CBG06410</fullName>
    </submittedName>
</protein>
<proteinExistence type="predicted"/>
<dbReference type="AlphaFoldDB" id="A8X261"/>
<keyword evidence="1" id="KW-0732">Signal</keyword>
<gene>
    <name evidence="2 4" type="ORF">CBG06410</name>
    <name evidence="2" type="ORF">CBG_06410</name>
</gene>
<evidence type="ECO:0000256" key="1">
    <source>
        <dbReference type="SAM" id="SignalP"/>
    </source>
</evidence>
<dbReference type="EMBL" id="HE601320">
    <property type="protein sequence ID" value="CAP26721.2"/>
    <property type="molecule type" value="Genomic_DNA"/>
</dbReference>
<organism evidence="2 3">
    <name type="scientific">Caenorhabditis briggsae</name>
    <dbReference type="NCBI Taxonomy" id="6238"/>
    <lineage>
        <taxon>Eukaryota</taxon>
        <taxon>Metazoa</taxon>
        <taxon>Ecdysozoa</taxon>
        <taxon>Nematoda</taxon>
        <taxon>Chromadorea</taxon>
        <taxon>Rhabditida</taxon>
        <taxon>Rhabditina</taxon>
        <taxon>Rhabditomorpha</taxon>
        <taxon>Rhabditoidea</taxon>
        <taxon>Rhabditidae</taxon>
        <taxon>Peloderinae</taxon>
        <taxon>Caenorhabditis</taxon>
    </lineage>
</organism>
<dbReference type="Proteomes" id="UP000008549">
    <property type="component" value="Unassembled WGS sequence"/>
</dbReference>
<dbReference type="HOGENOM" id="CLU_1898077_0_0_1"/>
<feature type="chain" id="PRO_5002731622" evidence="1">
    <location>
        <begin position="21"/>
        <end position="134"/>
    </location>
</feature>
<evidence type="ECO:0000313" key="4">
    <source>
        <dbReference type="WormBase" id="CBG06410"/>
    </source>
</evidence>
<keyword evidence="3" id="KW-1185">Reference proteome</keyword>
<dbReference type="GO" id="GO:0030246">
    <property type="term" value="F:carbohydrate binding"/>
    <property type="evidence" value="ECO:0000318"/>
    <property type="project" value="GO_Central"/>
</dbReference>
<dbReference type="InParanoid" id="A8X261"/>